<comment type="caution">
    <text evidence="2">The sequence shown here is derived from an EMBL/GenBank/DDBJ whole genome shotgun (WGS) entry which is preliminary data.</text>
</comment>
<reference evidence="2 3" key="1">
    <citation type="submission" date="2019-05" db="EMBL/GenBank/DDBJ databases">
        <title>Another draft genome of Portunus trituberculatus and its Hox gene families provides insights of decapod evolution.</title>
        <authorList>
            <person name="Jeong J.-H."/>
            <person name="Song I."/>
            <person name="Kim S."/>
            <person name="Choi T."/>
            <person name="Kim D."/>
            <person name="Ryu S."/>
            <person name="Kim W."/>
        </authorList>
    </citation>
    <scope>NUCLEOTIDE SEQUENCE [LARGE SCALE GENOMIC DNA]</scope>
    <source>
        <tissue evidence="2">Muscle</tissue>
    </source>
</reference>
<organism evidence="2 3">
    <name type="scientific">Portunus trituberculatus</name>
    <name type="common">Swimming crab</name>
    <name type="synonym">Neptunus trituberculatus</name>
    <dbReference type="NCBI Taxonomy" id="210409"/>
    <lineage>
        <taxon>Eukaryota</taxon>
        <taxon>Metazoa</taxon>
        <taxon>Ecdysozoa</taxon>
        <taxon>Arthropoda</taxon>
        <taxon>Crustacea</taxon>
        <taxon>Multicrustacea</taxon>
        <taxon>Malacostraca</taxon>
        <taxon>Eumalacostraca</taxon>
        <taxon>Eucarida</taxon>
        <taxon>Decapoda</taxon>
        <taxon>Pleocyemata</taxon>
        <taxon>Brachyura</taxon>
        <taxon>Eubrachyura</taxon>
        <taxon>Portunoidea</taxon>
        <taxon>Portunidae</taxon>
        <taxon>Portuninae</taxon>
        <taxon>Portunus</taxon>
    </lineage>
</organism>
<gene>
    <name evidence="2" type="ORF">E2C01_045037</name>
</gene>
<proteinExistence type="predicted"/>
<evidence type="ECO:0000313" key="3">
    <source>
        <dbReference type="Proteomes" id="UP000324222"/>
    </source>
</evidence>
<feature type="region of interest" description="Disordered" evidence="1">
    <location>
        <begin position="11"/>
        <end position="75"/>
    </location>
</feature>
<dbReference type="AlphaFoldDB" id="A0A5B7FZZ8"/>
<dbReference type="Proteomes" id="UP000324222">
    <property type="component" value="Unassembled WGS sequence"/>
</dbReference>
<evidence type="ECO:0000256" key="1">
    <source>
        <dbReference type="SAM" id="MobiDB-lite"/>
    </source>
</evidence>
<accession>A0A5B7FZZ8</accession>
<name>A0A5B7FZZ8_PORTR</name>
<dbReference type="EMBL" id="VSRR010010020">
    <property type="protein sequence ID" value="MPC51196.1"/>
    <property type="molecule type" value="Genomic_DNA"/>
</dbReference>
<evidence type="ECO:0000313" key="2">
    <source>
        <dbReference type="EMBL" id="MPC51196.1"/>
    </source>
</evidence>
<sequence>MCLQPELATIGRSLHTRPAPHQTSPTPGHPNVAHQTPCRPPPRGPHRARQATQLSRLADPPRHRENLQTHNRSWNPTLAGTINLYHAPSFLSPGLLLPAWDREQLVLDAQCGWNHLRGFDTRRRQNRQTN</sequence>
<protein>
    <submittedName>
        <fullName evidence="2">Uncharacterized protein</fullName>
    </submittedName>
</protein>
<keyword evidence="3" id="KW-1185">Reference proteome</keyword>